<reference evidence="2" key="1">
    <citation type="submission" date="2023-01" db="EMBL/GenBank/DDBJ databases">
        <title>Metagenome sequencing of chrysophaentin producing Chrysophaeum taylorii.</title>
        <authorList>
            <person name="Davison J."/>
            <person name="Bewley C."/>
        </authorList>
    </citation>
    <scope>NUCLEOTIDE SEQUENCE</scope>
    <source>
        <strain evidence="2">NIES-1699</strain>
    </source>
</reference>
<dbReference type="PRINTS" id="PR00081">
    <property type="entry name" value="GDHRDH"/>
</dbReference>
<evidence type="ECO:0000313" key="3">
    <source>
        <dbReference type="Proteomes" id="UP001230188"/>
    </source>
</evidence>
<dbReference type="InterPro" id="IPR052625">
    <property type="entry name" value="Chl_b_Red"/>
</dbReference>
<dbReference type="GO" id="GO:0034256">
    <property type="term" value="F:chlorophyll(ide) b reductase activity"/>
    <property type="evidence" value="ECO:0007669"/>
    <property type="project" value="TreeGrafter"/>
</dbReference>
<name>A0AAD7ULS4_9STRA</name>
<dbReference type="GO" id="GO:0010304">
    <property type="term" value="P:PSII associated light-harvesting complex II catabolic process"/>
    <property type="evidence" value="ECO:0007669"/>
    <property type="project" value="TreeGrafter"/>
</dbReference>
<gene>
    <name evidence="2" type="ORF">CTAYLR_004365</name>
</gene>
<keyword evidence="3" id="KW-1185">Reference proteome</keyword>
<dbReference type="EMBL" id="JAQMWT010000059">
    <property type="protein sequence ID" value="KAJ8611975.1"/>
    <property type="molecule type" value="Genomic_DNA"/>
</dbReference>
<dbReference type="Gene3D" id="3.40.50.720">
    <property type="entry name" value="NAD(P)-binding Rossmann-like Domain"/>
    <property type="match status" value="1"/>
</dbReference>
<dbReference type="InterPro" id="IPR002347">
    <property type="entry name" value="SDR_fam"/>
</dbReference>
<dbReference type="SUPFAM" id="SSF51735">
    <property type="entry name" value="NAD(P)-binding Rossmann-fold domains"/>
    <property type="match status" value="1"/>
</dbReference>
<evidence type="ECO:0000313" key="2">
    <source>
        <dbReference type="EMBL" id="KAJ8611975.1"/>
    </source>
</evidence>
<organism evidence="2 3">
    <name type="scientific">Chrysophaeum taylorii</name>
    <dbReference type="NCBI Taxonomy" id="2483200"/>
    <lineage>
        <taxon>Eukaryota</taxon>
        <taxon>Sar</taxon>
        <taxon>Stramenopiles</taxon>
        <taxon>Ochrophyta</taxon>
        <taxon>Pelagophyceae</taxon>
        <taxon>Pelagomonadales</taxon>
        <taxon>Pelagomonadaceae</taxon>
        <taxon>Chrysophaeum</taxon>
    </lineage>
</organism>
<dbReference type="PANTHER" id="PTHR24314:SF21">
    <property type="entry name" value="CHLOROPHYLL(IDE) B REDUCTASE NYC1, CHLOROPLASTIC-RELATED"/>
    <property type="match status" value="1"/>
</dbReference>
<comment type="caution">
    <text evidence="2">The sequence shown here is derived from an EMBL/GenBank/DDBJ whole genome shotgun (WGS) entry which is preliminary data.</text>
</comment>
<protein>
    <submittedName>
        <fullName evidence="2">Uncharacterized protein</fullName>
    </submittedName>
</protein>
<dbReference type="Pfam" id="PF00106">
    <property type="entry name" value="adh_short"/>
    <property type="match status" value="1"/>
</dbReference>
<dbReference type="GO" id="GO:0015996">
    <property type="term" value="P:chlorophyll catabolic process"/>
    <property type="evidence" value="ECO:0007669"/>
    <property type="project" value="TreeGrafter"/>
</dbReference>
<proteinExistence type="predicted"/>
<evidence type="ECO:0000256" key="1">
    <source>
        <dbReference type="SAM" id="SignalP"/>
    </source>
</evidence>
<accession>A0AAD7ULS4</accession>
<sequence length="350" mass="37678">MLNERLWIAIALATRSALGFCVSPPPRTAIRRLSVLDDIGNKLEEFAAPPGDEVLPKGPFGVVVTGGAAGVGYAYADEFLRRGHRVVICDVKDPAAAVEALRAKHGDFVFGETCDVSDAKSVRAFAAAAKEKLGTISYWINNAAINGGRRPFLEVPDDVIEAVVRVNLFGVLVCTKVAMEIMLDQTSTPGHIFNTVGSGVRGGGTPGYVTYGAAKRGLPQMTDSLNAELEGKTQGYTWPPPGKASVGVHTLSPGMVFTDLLLKDSTPELRKFPFGVLAASPEEVAADLVPKILAVEGTGTFVEYLSKERTLSKFYNRFIRRQKSQVIDDDGNVIRRDGVDYNADGVRMLY</sequence>
<dbReference type="InterPro" id="IPR036291">
    <property type="entry name" value="NAD(P)-bd_dom_sf"/>
</dbReference>
<dbReference type="CDD" id="cd05233">
    <property type="entry name" value="SDR_c"/>
    <property type="match status" value="1"/>
</dbReference>
<feature type="chain" id="PRO_5042179656" evidence="1">
    <location>
        <begin position="20"/>
        <end position="350"/>
    </location>
</feature>
<keyword evidence="1" id="KW-0732">Signal</keyword>
<dbReference type="PANTHER" id="PTHR24314">
    <property type="entry name" value="NON-SPECIFIC LIPID TRANSFER PROTEIN-RELATED"/>
    <property type="match status" value="1"/>
</dbReference>
<dbReference type="AlphaFoldDB" id="A0AAD7ULS4"/>
<dbReference type="Proteomes" id="UP001230188">
    <property type="component" value="Unassembled WGS sequence"/>
</dbReference>
<feature type="signal peptide" evidence="1">
    <location>
        <begin position="1"/>
        <end position="19"/>
    </location>
</feature>